<dbReference type="RefSeq" id="WP_054537353.1">
    <property type="nucleotide sequence ID" value="NZ_LGKP01000042.1"/>
</dbReference>
<dbReference type="AlphaFoldDB" id="A0A0P6XJ71"/>
<name>A0A0P6XJ71_9CHLR</name>
<protein>
    <submittedName>
        <fullName evidence="1">Uncharacterized protein</fullName>
    </submittedName>
</protein>
<accession>A0A0P6XJ71</accession>
<evidence type="ECO:0000313" key="2">
    <source>
        <dbReference type="Proteomes" id="UP000050277"/>
    </source>
</evidence>
<proteinExistence type="predicted"/>
<dbReference type="EMBL" id="LGKP01000042">
    <property type="protein sequence ID" value="KPL79998.1"/>
    <property type="molecule type" value="Genomic_DNA"/>
</dbReference>
<dbReference type="Proteomes" id="UP000050277">
    <property type="component" value="Unassembled WGS sequence"/>
</dbReference>
<sequence>MSLKKPPTRRKPIERATIGQIKAWLSDQEADMLTALGKANRIPSWPITFENLAIALRRAGVKNTDTILNSTETSINYLCTKTTLLKEYVLVVGHVKNNSTWVQISSSVSTDVYIWGARSSSLPLALGLLVLCVACYPPPKNAFDEGYFFQATLT</sequence>
<keyword evidence="2" id="KW-1185">Reference proteome</keyword>
<comment type="caution">
    <text evidence="1">The sequence shown here is derived from an EMBL/GenBank/DDBJ whole genome shotgun (WGS) entry which is preliminary data.</text>
</comment>
<evidence type="ECO:0000313" key="1">
    <source>
        <dbReference type="EMBL" id="KPL79998.1"/>
    </source>
</evidence>
<organism evidence="1 2">
    <name type="scientific">Herpetosiphon geysericola</name>
    <dbReference type="NCBI Taxonomy" id="70996"/>
    <lineage>
        <taxon>Bacteria</taxon>
        <taxon>Bacillati</taxon>
        <taxon>Chloroflexota</taxon>
        <taxon>Chloroflexia</taxon>
        <taxon>Herpetosiphonales</taxon>
        <taxon>Herpetosiphonaceae</taxon>
        <taxon>Herpetosiphon</taxon>
    </lineage>
</organism>
<dbReference type="STRING" id="70996.SE18_25795"/>
<reference evidence="1 2" key="1">
    <citation type="submission" date="2015-07" db="EMBL/GenBank/DDBJ databases">
        <title>Whole genome sequence of Herpetosiphon geysericola DSM 7119.</title>
        <authorList>
            <person name="Hemp J."/>
            <person name="Ward L.M."/>
            <person name="Pace L.A."/>
            <person name="Fischer W.W."/>
        </authorList>
    </citation>
    <scope>NUCLEOTIDE SEQUENCE [LARGE SCALE GENOMIC DNA]</scope>
    <source>
        <strain evidence="1 2">DSM 7119</strain>
    </source>
</reference>
<gene>
    <name evidence="1" type="ORF">SE18_25795</name>
</gene>